<feature type="compositionally biased region" description="Basic residues" evidence="4">
    <location>
        <begin position="592"/>
        <end position="601"/>
    </location>
</feature>
<keyword evidence="2 3" id="KW-0802">TPR repeat</keyword>
<feature type="region of interest" description="Disordered" evidence="4">
    <location>
        <begin position="591"/>
        <end position="630"/>
    </location>
</feature>
<organism evidence="5 6">
    <name type="scientific">Hypholoma sublateritium (strain FD-334 SS-4)</name>
    <dbReference type="NCBI Taxonomy" id="945553"/>
    <lineage>
        <taxon>Eukaryota</taxon>
        <taxon>Fungi</taxon>
        <taxon>Dikarya</taxon>
        <taxon>Basidiomycota</taxon>
        <taxon>Agaricomycotina</taxon>
        <taxon>Agaricomycetes</taxon>
        <taxon>Agaricomycetidae</taxon>
        <taxon>Agaricales</taxon>
        <taxon>Agaricineae</taxon>
        <taxon>Strophariaceae</taxon>
        <taxon>Hypholoma</taxon>
    </lineage>
</organism>
<dbReference type="Proteomes" id="UP000054270">
    <property type="component" value="Unassembled WGS sequence"/>
</dbReference>
<feature type="repeat" description="TPR" evidence="3">
    <location>
        <begin position="84"/>
        <end position="117"/>
    </location>
</feature>
<dbReference type="Gene3D" id="1.25.40.1010">
    <property type="match status" value="1"/>
</dbReference>
<dbReference type="OMA" id="MEMRADY"/>
<evidence type="ECO:0000256" key="4">
    <source>
        <dbReference type="SAM" id="MobiDB-lite"/>
    </source>
</evidence>
<dbReference type="OrthoDB" id="10263032at2759"/>
<keyword evidence="1" id="KW-0677">Repeat</keyword>
<evidence type="ECO:0000313" key="6">
    <source>
        <dbReference type="Proteomes" id="UP000054270"/>
    </source>
</evidence>
<evidence type="ECO:0000256" key="3">
    <source>
        <dbReference type="PROSITE-ProRule" id="PRU00339"/>
    </source>
</evidence>
<dbReference type="SMART" id="SM00028">
    <property type="entry name" value="TPR"/>
    <property type="match status" value="4"/>
</dbReference>
<dbReference type="InterPro" id="IPR019734">
    <property type="entry name" value="TPR_rpt"/>
</dbReference>
<dbReference type="AlphaFoldDB" id="A0A0D2PEY3"/>
<keyword evidence="6" id="KW-1185">Reference proteome</keyword>
<feature type="compositionally biased region" description="Basic and acidic residues" evidence="4">
    <location>
        <begin position="604"/>
        <end position="625"/>
    </location>
</feature>
<dbReference type="EMBL" id="KN817585">
    <property type="protein sequence ID" value="KJA18740.1"/>
    <property type="molecule type" value="Genomic_DNA"/>
</dbReference>
<dbReference type="Pfam" id="PF12569">
    <property type="entry name" value="NatA_aux_su"/>
    <property type="match status" value="1"/>
</dbReference>
<protein>
    <submittedName>
        <fullName evidence="5">Uncharacterized protein</fullName>
    </submittedName>
</protein>
<dbReference type="InterPro" id="IPR011990">
    <property type="entry name" value="TPR-like_helical_dom_sf"/>
</dbReference>
<dbReference type="PROSITE" id="PS50005">
    <property type="entry name" value="TPR"/>
    <property type="match status" value="1"/>
</dbReference>
<sequence length="706" mass="79809">MSKSLGKRVPLPSKEASLFKELLTLYETRQIKKGLKTADLILKKFPEHGETLCMKGLVLTHMKDRREEGLELVKKGVRLDLTSHICWHVFGLVQKADKNYEEALKSYTQALRFDKDNMNLLRDSAQLQTHLRLFDTLVDTRHTILILRPNQRQNWVGLAVAHRLAGHPEEARKVMEHYQRSLKNVPDYDIEHSETLLFYISILVELGEFSEALSVLDSNSRSRAIVDRTAILETRAHILTKQNAPEAEEAWRALIEHNADSYETYRGYFESLGILFNEPNPEAVTKLEEFAVQNPRATAPRRLQLNVASEEKFVELAKIYIERGLVKGVPSLFADVKSLYADATKRDAIERIAEDLREQYAPSSKASDIEPTTYLWTLYFLAQHYSSQSQPDKSLALLNIAIEHTPTLPELHLARARALKRAGDFIGAARAANEARLLDGQDRFLNTKCGKYLLRAGMTKEAETIFGLFTKKDALSPAADLEDMQSLLFLLESAAAYRVSGRPNMALKRYIAVKRAFDDFEDDQFDFHGYNLRKFTISIYLKLLKWEDQLRANPAYISAAIEASKIFVEVSDDPSIVTALTSNSQLTDAEKKAKKKAKKAASKVQEEKKAPAANDKELEPAPPKDEDPDGFKLLASTDALEQAANLLMPLKTLAPNNIDVWIAIYDVAIRRKKLLQAVGALNHAAALDPEYSELHVRLVDLKQRGM</sequence>
<dbReference type="InterPro" id="IPR021183">
    <property type="entry name" value="NatA_aux_su"/>
</dbReference>
<dbReference type="SUPFAM" id="SSF48452">
    <property type="entry name" value="TPR-like"/>
    <property type="match status" value="1"/>
</dbReference>
<dbReference type="Gene3D" id="1.25.40.1040">
    <property type="match status" value="1"/>
</dbReference>
<gene>
    <name evidence="5" type="ORF">HYPSUDRAFT_190528</name>
</gene>
<dbReference type="GO" id="GO:0031415">
    <property type="term" value="C:NatA complex"/>
    <property type="evidence" value="ECO:0007669"/>
    <property type="project" value="TreeGrafter"/>
</dbReference>
<evidence type="ECO:0000256" key="1">
    <source>
        <dbReference type="ARBA" id="ARBA00022737"/>
    </source>
</evidence>
<dbReference type="STRING" id="945553.A0A0D2PEY3"/>
<evidence type="ECO:0000256" key="2">
    <source>
        <dbReference type="ARBA" id="ARBA00022803"/>
    </source>
</evidence>
<name>A0A0D2PEY3_HYPSF</name>
<dbReference type="PANTHER" id="PTHR22767:SF2">
    <property type="entry name" value="N(ALPHA)-ACETYLTRANSFERASE 15_16, ISOFORM A"/>
    <property type="match status" value="1"/>
</dbReference>
<proteinExistence type="predicted"/>
<dbReference type="PIRSF" id="PIRSF000422">
    <property type="entry name" value="N-terminal-AcTrfase-A_aux_su"/>
    <property type="match status" value="1"/>
</dbReference>
<accession>A0A0D2PEY3</accession>
<dbReference type="PANTHER" id="PTHR22767">
    <property type="entry name" value="N-TERMINAL ACETYLTRANSFERASE-RELATED"/>
    <property type="match status" value="1"/>
</dbReference>
<reference evidence="6" key="1">
    <citation type="submission" date="2014-04" db="EMBL/GenBank/DDBJ databases">
        <title>Evolutionary Origins and Diversification of the Mycorrhizal Mutualists.</title>
        <authorList>
            <consortium name="DOE Joint Genome Institute"/>
            <consortium name="Mycorrhizal Genomics Consortium"/>
            <person name="Kohler A."/>
            <person name="Kuo A."/>
            <person name="Nagy L.G."/>
            <person name="Floudas D."/>
            <person name="Copeland A."/>
            <person name="Barry K.W."/>
            <person name="Cichocki N."/>
            <person name="Veneault-Fourrey C."/>
            <person name="LaButti K."/>
            <person name="Lindquist E.A."/>
            <person name="Lipzen A."/>
            <person name="Lundell T."/>
            <person name="Morin E."/>
            <person name="Murat C."/>
            <person name="Riley R."/>
            <person name="Ohm R."/>
            <person name="Sun H."/>
            <person name="Tunlid A."/>
            <person name="Henrissat B."/>
            <person name="Grigoriev I.V."/>
            <person name="Hibbett D.S."/>
            <person name="Martin F."/>
        </authorList>
    </citation>
    <scope>NUCLEOTIDE SEQUENCE [LARGE SCALE GENOMIC DNA]</scope>
    <source>
        <strain evidence="6">FD-334 SS-4</strain>
    </source>
</reference>
<evidence type="ECO:0000313" key="5">
    <source>
        <dbReference type="EMBL" id="KJA18740.1"/>
    </source>
</evidence>